<evidence type="ECO:0000256" key="2">
    <source>
        <dbReference type="ARBA" id="ARBA00022679"/>
    </source>
</evidence>
<proteinExistence type="predicted"/>
<dbReference type="GO" id="GO:0005829">
    <property type="term" value="C:cytosol"/>
    <property type="evidence" value="ECO:0007669"/>
    <property type="project" value="TreeGrafter"/>
</dbReference>
<evidence type="ECO:0000259" key="4">
    <source>
        <dbReference type="Pfam" id="PF00591"/>
    </source>
</evidence>
<dbReference type="PANTHER" id="PTHR43285">
    <property type="entry name" value="ANTHRANILATE PHOSPHORIBOSYLTRANSFERASE"/>
    <property type="match status" value="1"/>
</dbReference>
<keyword evidence="2 6" id="KW-0808">Transferase</keyword>
<organism evidence="6 7">
    <name type="scientific">Roseospirillum parvum</name>
    <dbReference type="NCBI Taxonomy" id="83401"/>
    <lineage>
        <taxon>Bacteria</taxon>
        <taxon>Pseudomonadati</taxon>
        <taxon>Pseudomonadota</taxon>
        <taxon>Alphaproteobacteria</taxon>
        <taxon>Rhodospirillales</taxon>
        <taxon>Rhodospirillaceae</taxon>
        <taxon>Roseospirillum</taxon>
    </lineage>
</organism>
<dbReference type="EMBL" id="FNCV01000002">
    <property type="protein sequence ID" value="SDG65917.1"/>
    <property type="molecule type" value="Genomic_DNA"/>
</dbReference>
<keyword evidence="3" id="KW-0028">Amino-acid biosynthesis</keyword>
<evidence type="ECO:0000259" key="5">
    <source>
        <dbReference type="Pfam" id="PF02885"/>
    </source>
</evidence>
<dbReference type="Gene3D" id="1.20.970.10">
    <property type="entry name" value="Transferase, Pyrimidine Nucleoside Phosphorylase, Chain C"/>
    <property type="match status" value="1"/>
</dbReference>
<dbReference type="Pfam" id="PF02885">
    <property type="entry name" value="Glycos_trans_3N"/>
    <property type="match status" value="1"/>
</dbReference>
<dbReference type="STRING" id="83401.SAMN05421742_10248"/>
<feature type="domain" description="Glycosyl transferase family 3 N-terminal" evidence="5">
    <location>
        <begin position="10"/>
        <end position="70"/>
    </location>
</feature>
<dbReference type="InterPro" id="IPR017459">
    <property type="entry name" value="Glycosyl_Trfase_fam3_N_dom"/>
</dbReference>
<reference evidence="7" key="1">
    <citation type="submission" date="2016-10" db="EMBL/GenBank/DDBJ databases">
        <authorList>
            <person name="Varghese N."/>
            <person name="Submissions S."/>
        </authorList>
    </citation>
    <scope>NUCLEOTIDE SEQUENCE [LARGE SCALE GENOMIC DNA]</scope>
    <source>
        <strain evidence="7">930I</strain>
    </source>
</reference>
<dbReference type="PANTHER" id="PTHR43285:SF2">
    <property type="entry name" value="ANTHRANILATE PHOSPHORIBOSYLTRANSFERASE"/>
    <property type="match status" value="1"/>
</dbReference>
<accession>A0A1G7W1Q9</accession>
<gene>
    <name evidence="6" type="ORF">SAMN05421742_10248</name>
</gene>
<name>A0A1G7W1Q9_9PROT</name>
<dbReference type="InterPro" id="IPR035902">
    <property type="entry name" value="Nuc_phospho_transferase"/>
</dbReference>
<dbReference type="InterPro" id="IPR000312">
    <property type="entry name" value="Glycosyl_Trfase_fam3"/>
</dbReference>
<dbReference type="Proteomes" id="UP000217076">
    <property type="component" value="Unassembled WGS sequence"/>
</dbReference>
<evidence type="ECO:0000313" key="7">
    <source>
        <dbReference type="Proteomes" id="UP000217076"/>
    </source>
</evidence>
<keyword evidence="1 6" id="KW-0328">Glycosyltransferase</keyword>
<evidence type="ECO:0000256" key="3">
    <source>
        <dbReference type="ARBA" id="ARBA00022822"/>
    </source>
</evidence>
<dbReference type="NCBIfam" id="NF006564">
    <property type="entry name" value="PRK09071.1"/>
    <property type="match status" value="1"/>
</dbReference>
<dbReference type="InterPro" id="IPR036320">
    <property type="entry name" value="Glycosyl_Trfase_fam3_N_dom_sf"/>
</dbReference>
<keyword evidence="3" id="KW-0822">Tryptophan biosynthesis</keyword>
<dbReference type="GO" id="GO:0004048">
    <property type="term" value="F:anthranilate phosphoribosyltransferase activity"/>
    <property type="evidence" value="ECO:0007669"/>
    <property type="project" value="InterPro"/>
</dbReference>
<dbReference type="SUPFAM" id="SSF52418">
    <property type="entry name" value="Nucleoside phosphorylase/phosphoribosyltransferase catalytic domain"/>
    <property type="match status" value="1"/>
</dbReference>
<keyword evidence="7" id="KW-1185">Reference proteome</keyword>
<dbReference type="Pfam" id="PF00591">
    <property type="entry name" value="Glycos_transf_3"/>
    <property type="match status" value="1"/>
</dbReference>
<evidence type="ECO:0000313" key="6">
    <source>
        <dbReference type="EMBL" id="SDG65917.1"/>
    </source>
</evidence>
<feature type="domain" description="Glycosyl transferase family 3" evidence="4">
    <location>
        <begin position="101"/>
        <end position="251"/>
    </location>
</feature>
<sequence>MDEHPFAPFVRALGKGPHLSRPLSQAETAQAAGMVMRGEVEPVQLGAFLCLLRVKTETPEEVAGFVEGIRPTLARPLAAVRVDLDWPTYAGKGRQLPWFLLAALLLASHGVKVLMHGAAGHTAGRLYVADALPALGLAPAASLDAAAAQVAAHNFAYLPLPALSPRLDEIMALKPLLGLRSPLHTVARKLNPLGARAQMLSVSHPPYIAVHMKAAALLGQPRMAIFKGEGGEAERRPHKTQTVHRLSDGATFETDWPPLLDGPPPGPEADMDPARLAALWRGQESNPLGEAAVIGSAAIALELLGRADSPAEADALARTLWAERPPALPGQTT</sequence>
<evidence type="ECO:0000256" key="1">
    <source>
        <dbReference type="ARBA" id="ARBA00022676"/>
    </source>
</evidence>
<dbReference type="RefSeq" id="WP_245689224.1">
    <property type="nucleotide sequence ID" value="NZ_FNCV01000002.1"/>
</dbReference>
<dbReference type="AlphaFoldDB" id="A0A1G7W1Q9"/>
<dbReference type="InterPro" id="IPR005940">
    <property type="entry name" value="Anthranilate_Pribosyl_Tfrase"/>
</dbReference>
<protein>
    <submittedName>
        <fullName evidence="6">Anthranilate phosphoribosyltransferase</fullName>
    </submittedName>
</protein>
<dbReference type="GO" id="GO:0000162">
    <property type="term" value="P:L-tryptophan biosynthetic process"/>
    <property type="evidence" value="ECO:0007669"/>
    <property type="project" value="UniProtKB-KW"/>
</dbReference>
<dbReference type="Gene3D" id="3.40.1030.10">
    <property type="entry name" value="Nucleoside phosphorylase/phosphoribosyltransferase catalytic domain"/>
    <property type="match status" value="1"/>
</dbReference>
<dbReference type="SUPFAM" id="SSF47648">
    <property type="entry name" value="Nucleoside phosphorylase/phosphoribosyltransferase N-terminal domain"/>
    <property type="match status" value="1"/>
</dbReference>
<keyword evidence="3" id="KW-0057">Aromatic amino acid biosynthesis</keyword>